<name>A0A0P1ATC7_PLAHL</name>
<dbReference type="AlphaFoldDB" id="A0A0P1ATC7"/>
<keyword evidence="2" id="KW-1185">Reference proteome</keyword>
<evidence type="ECO:0000313" key="1">
    <source>
        <dbReference type="EMBL" id="CEG45418.1"/>
    </source>
</evidence>
<dbReference type="Proteomes" id="UP000054928">
    <property type="component" value="Unassembled WGS sequence"/>
</dbReference>
<organism evidence="1 2">
    <name type="scientific">Plasmopara halstedii</name>
    <name type="common">Downy mildew of sunflower</name>
    <dbReference type="NCBI Taxonomy" id="4781"/>
    <lineage>
        <taxon>Eukaryota</taxon>
        <taxon>Sar</taxon>
        <taxon>Stramenopiles</taxon>
        <taxon>Oomycota</taxon>
        <taxon>Peronosporomycetes</taxon>
        <taxon>Peronosporales</taxon>
        <taxon>Peronosporaceae</taxon>
        <taxon>Plasmopara</taxon>
    </lineage>
</organism>
<evidence type="ECO:0000313" key="2">
    <source>
        <dbReference type="Proteomes" id="UP000054928"/>
    </source>
</evidence>
<protein>
    <submittedName>
        <fullName evidence="1">Uncharacterized protein</fullName>
    </submittedName>
</protein>
<dbReference type="GeneID" id="59052728"/>
<sequence>MPLVESFVDRIKLVAGAAPSTRHATQKFSRYDRRHSNILIAQSSHRLIKTKATLIALNTIHELRAVIFQTLDKKCAEIRIAHTL</sequence>
<dbReference type="EMBL" id="CCYD01001572">
    <property type="protein sequence ID" value="CEG45418.1"/>
    <property type="molecule type" value="Genomic_DNA"/>
</dbReference>
<dbReference type="RefSeq" id="XP_036263338.1">
    <property type="nucleotide sequence ID" value="XM_036407078.1"/>
</dbReference>
<reference evidence="2" key="1">
    <citation type="submission" date="2014-09" db="EMBL/GenBank/DDBJ databases">
        <authorList>
            <person name="Sharma Rahul"/>
            <person name="Thines Marco"/>
        </authorList>
    </citation>
    <scope>NUCLEOTIDE SEQUENCE [LARGE SCALE GENOMIC DNA]</scope>
</reference>
<proteinExistence type="predicted"/>
<accession>A0A0P1ATC7</accession>